<evidence type="ECO:0000256" key="7">
    <source>
        <dbReference type="ARBA" id="ARBA00023065"/>
    </source>
</evidence>
<evidence type="ECO:0000256" key="1">
    <source>
        <dbReference type="ARBA" id="ARBA00004127"/>
    </source>
</evidence>
<dbReference type="InterPro" id="IPR004836">
    <property type="entry name" value="Na_Ca_Ex"/>
</dbReference>
<keyword evidence="4" id="KW-0109">Calcium transport</keyword>
<evidence type="ECO:0000313" key="12">
    <source>
        <dbReference type="Proteomes" id="UP000479000"/>
    </source>
</evidence>
<dbReference type="InterPro" id="IPR044880">
    <property type="entry name" value="NCX_ion-bd_dom_sf"/>
</dbReference>
<feature type="domain" description="Sodium/calcium exchanger membrane region" evidence="10">
    <location>
        <begin position="276"/>
        <end position="368"/>
    </location>
</feature>
<keyword evidence="12" id="KW-1185">Reference proteome</keyword>
<comment type="subcellular location">
    <subcellularLocation>
        <location evidence="1">Endomembrane system</location>
        <topology evidence="1">Multi-pass membrane protein</topology>
    </subcellularLocation>
</comment>
<sequence>MEARIFELERAIADTDQAALANSSAGISGTPTTRDESVLEPRHVGELGAESRRPRSVALSHAFLHYVTCHPVSSISISIINIGSTRNQNISVIRRTHNRYKIGQEIKKKNLPMILTSGALKKTIPVQIISENCYERNVSFKLHLGSPQTETVYPNCCPNMCYGYLTFTVSMFSIGVLTAVIGDVASHFGCTVCVHDAVTAITFVALGTSVPGLQGPPPFQRSSSPSLKPNPRKLKISKTFKHFAVRTNPSRTNPVVCHEFDRSVGHFQLKGYIYHGWICFWVSVAMIGVLTAVIGDVASHFGCSAGIRDSITAISAVALGTSLPDTFASKVSAIQDATADNSVGNVTGSNAVNVFLGIGIAWSIAALYHAWHGRPFIVPPGKLCFYPKNVSNHLLLPSTSSICPDFMLTGQSQPLHRLVVTKGIAGRDHFRTLWSSFNEDCQQLMKPLPSVFPL</sequence>
<keyword evidence="2" id="KW-0813">Transport</keyword>
<keyword evidence="7" id="KW-0406">Ion transport</keyword>
<dbReference type="GO" id="GO:0042383">
    <property type="term" value="C:sarcolemma"/>
    <property type="evidence" value="ECO:0007669"/>
    <property type="project" value="TreeGrafter"/>
</dbReference>
<dbReference type="PRINTS" id="PR01259">
    <property type="entry name" value="NACAEXCHNGR"/>
</dbReference>
<evidence type="ECO:0000259" key="10">
    <source>
        <dbReference type="Pfam" id="PF01699"/>
    </source>
</evidence>
<proteinExistence type="predicted"/>
<dbReference type="GO" id="GO:0012505">
    <property type="term" value="C:endomembrane system"/>
    <property type="evidence" value="ECO:0007669"/>
    <property type="project" value="UniProtKB-SubCell"/>
</dbReference>
<keyword evidence="6 9" id="KW-1133">Transmembrane helix</keyword>
<organism evidence="11 12">
    <name type="scientific">Nesidiocoris tenuis</name>
    <dbReference type="NCBI Taxonomy" id="355587"/>
    <lineage>
        <taxon>Eukaryota</taxon>
        <taxon>Metazoa</taxon>
        <taxon>Ecdysozoa</taxon>
        <taxon>Arthropoda</taxon>
        <taxon>Hexapoda</taxon>
        <taxon>Insecta</taxon>
        <taxon>Pterygota</taxon>
        <taxon>Neoptera</taxon>
        <taxon>Paraneoptera</taxon>
        <taxon>Hemiptera</taxon>
        <taxon>Heteroptera</taxon>
        <taxon>Panheteroptera</taxon>
        <taxon>Cimicomorpha</taxon>
        <taxon>Miridae</taxon>
        <taxon>Dicyphina</taxon>
        <taxon>Nesidiocoris</taxon>
    </lineage>
</organism>
<dbReference type="Proteomes" id="UP000479000">
    <property type="component" value="Unassembled WGS sequence"/>
</dbReference>
<feature type="transmembrane region" description="Helical" evidence="9">
    <location>
        <begin position="272"/>
        <end position="294"/>
    </location>
</feature>
<keyword evidence="3" id="KW-0050">Antiport</keyword>
<evidence type="ECO:0000256" key="2">
    <source>
        <dbReference type="ARBA" id="ARBA00022448"/>
    </source>
</evidence>
<gene>
    <name evidence="11" type="ORF">NTEN_LOCUS17444</name>
</gene>
<dbReference type="Pfam" id="PF01699">
    <property type="entry name" value="Na_Ca_ex"/>
    <property type="match status" value="1"/>
</dbReference>
<dbReference type="InterPro" id="IPR004837">
    <property type="entry name" value="NaCa_Exmemb"/>
</dbReference>
<dbReference type="PANTHER" id="PTHR11878">
    <property type="entry name" value="SODIUM/CALCIUM EXCHANGER"/>
    <property type="match status" value="1"/>
</dbReference>
<feature type="transmembrane region" description="Helical" evidence="9">
    <location>
        <begin position="162"/>
        <end position="181"/>
    </location>
</feature>
<dbReference type="AlphaFoldDB" id="A0A6H5H5Y4"/>
<evidence type="ECO:0000256" key="9">
    <source>
        <dbReference type="SAM" id="Phobius"/>
    </source>
</evidence>
<evidence type="ECO:0000256" key="4">
    <source>
        <dbReference type="ARBA" id="ARBA00022568"/>
    </source>
</evidence>
<dbReference type="GO" id="GO:0098703">
    <property type="term" value="P:calcium ion import across plasma membrane"/>
    <property type="evidence" value="ECO:0007669"/>
    <property type="project" value="TreeGrafter"/>
</dbReference>
<dbReference type="GO" id="GO:0030424">
    <property type="term" value="C:axon"/>
    <property type="evidence" value="ECO:0007669"/>
    <property type="project" value="TreeGrafter"/>
</dbReference>
<evidence type="ECO:0000256" key="6">
    <source>
        <dbReference type="ARBA" id="ARBA00022989"/>
    </source>
</evidence>
<evidence type="ECO:0000256" key="3">
    <source>
        <dbReference type="ARBA" id="ARBA00022449"/>
    </source>
</evidence>
<dbReference type="GO" id="GO:0005432">
    <property type="term" value="F:calcium:sodium antiporter activity"/>
    <property type="evidence" value="ECO:0007669"/>
    <property type="project" value="InterPro"/>
</dbReference>
<keyword evidence="4" id="KW-0106">Calcium</keyword>
<reference evidence="11 12" key="1">
    <citation type="submission" date="2020-02" db="EMBL/GenBank/DDBJ databases">
        <authorList>
            <person name="Ferguson B K."/>
        </authorList>
    </citation>
    <scope>NUCLEOTIDE SEQUENCE [LARGE SCALE GENOMIC DNA]</scope>
</reference>
<dbReference type="InterPro" id="IPR051171">
    <property type="entry name" value="CaCA"/>
</dbReference>
<keyword evidence="5 9" id="KW-0812">Transmembrane</keyword>
<name>A0A6H5H5Y4_9HEMI</name>
<accession>A0A6H5H5Y4</accession>
<keyword evidence="8 9" id="KW-0472">Membrane</keyword>
<dbReference type="OrthoDB" id="418484at2759"/>
<dbReference type="EMBL" id="CADCXU010025631">
    <property type="protein sequence ID" value="CAB0012747.1"/>
    <property type="molecule type" value="Genomic_DNA"/>
</dbReference>
<protein>
    <recommendedName>
        <fullName evidence="10">Sodium/calcium exchanger membrane region domain-containing protein</fullName>
    </recommendedName>
</protein>
<dbReference type="PANTHER" id="PTHR11878:SF65">
    <property type="entry name" value="NA_CA-EXCHANGE PROTEIN, ISOFORM G"/>
    <property type="match status" value="1"/>
</dbReference>
<dbReference type="Gene3D" id="1.20.1420.30">
    <property type="entry name" value="NCX, central ion-binding region"/>
    <property type="match status" value="1"/>
</dbReference>
<feature type="transmembrane region" description="Helical" evidence="9">
    <location>
        <begin position="351"/>
        <end position="371"/>
    </location>
</feature>
<evidence type="ECO:0000313" key="11">
    <source>
        <dbReference type="EMBL" id="CAB0012747.1"/>
    </source>
</evidence>
<evidence type="ECO:0000256" key="5">
    <source>
        <dbReference type="ARBA" id="ARBA00022692"/>
    </source>
</evidence>
<evidence type="ECO:0000256" key="8">
    <source>
        <dbReference type="ARBA" id="ARBA00023136"/>
    </source>
</evidence>
<dbReference type="GO" id="GO:0098794">
    <property type="term" value="C:postsynapse"/>
    <property type="evidence" value="ECO:0007669"/>
    <property type="project" value="TreeGrafter"/>
</dbReference>